<dbReference type="RefSeq" id="WP_184516255.1">
    <property type="nucleotide sequence ID" value="NZ_JACIJD010000006.1"/>
</dbReference>
<evidence type="ECO:0000256" key="1">
    <source>
        <dbReference type="ARBA" id="ARBA00005104"/>
    </source>
</evidence>
<dbReference type="InterPro" id="IPR002734">
    <property type="entry name" value="RibDG_C"/>
</dbReference>
<comment type="pathway">
    <text evidence="1">Cofactor biosynthesis; riboflavin biosynthesis.</text>
</comment>
<dbReference type="PANTHER" id="PTHR38011">
    <property type="entry name" value="DIHYDROFOLATE REDUCTASE FAMILY PROTEIN (AFU_ORTHOLOGUE AFUA_8G06820)"/>
    <property type="match status" value="1"/>
</dbReference>
<keyword evidence="2" id="KW-0521">NADP</keyword>
<gene>
    <name evidence="5" type="ORF">FHS87_001701</name>
</gene>
<dbReference type="SUPFAM" id="SSF53597">
    <property type="entry name" value="Dihydrofolate reductase-like"/>
    <property type="match status" value="1"/>
</dbReference>
<keyword evidence="3" id="KW-0560">Oxidoreductase</keyword>
<dbReference type="Proteomes" id="UP000580654">
    <property type="component" value="Unassembled WGS sequence"/>
</dbReference>
<protein>
    <submittedName>
        <fullName evidence="5">Riboflavin-specific deaminase-like protein</fullName>
    </submittedName>
</protein>
<dbReference type="EMBL" id="JACIJD010000006">
    <property type="protein sequence ID" value="MBB5693668.1"/>
    <property type="molecule type" value="Genomic_DNA"/>
</dbReference>
<evidence type="ECO:0000259" key="4">
    <source>
        <dbReference type="Pfam" id="PF01872"/>
    </source>
</evidence>
<dbReference type="Pfam" id="PF01872">
    <property type="entry name" value="RibD_C"/>
    <property type="match status" value="1"/>
</dbReference>
<dbReference type="GO" id="GO:0008703">
    <property type="term" value="F:5-amino-6-(5-phosphoribosylamino)uracil reductase activity"/>
    <property type="evidence" value="ECO:0007669"/>
    <property type="project" value="InterPro"/>
</dbReference>
<evidence type="ECO:0000256" key="2">
    <source>
        <dbReference type="ARBA" id="ARBA00022857"/>
    </source>
</evidence>
<organism evidence="5 6">
    <name type="scientific">Muricoccus pecuniae</name>
    <dbReference type="NCBI Taxonomy" id="693023"/>
    <lineage>
        <taxon>Bacteria</taxon>
        <taxon>Pseudomonadati</taxon>
        <taxon>Pseudomonadota</taxon>
        <taxon>Alphaproteobacteria</taxon>
        <taxon>Acetobacterales</taxon>
        <taxon>Roseomonadaceae</taxon>
        <taxon>Muricoccus</taxon>
    </lineage>
</organism>
<reference evidence="5 6" key="1">
    <citation type="submission" date="2020-08" db="EMBL/GenBank/DDBJ databases">
        <title>Genomic Encyclopedia of Type Strains, Phase IV (KMG-IV): sequencing the most valuable type-strain genomes for metagenomic binning, comparative biology and taxonomic classification.</title>
        <authorList>
            <person name="Goeker M."/>
        </authorList>
    </citation>
    <scope>NUCLEOTIDE SEQUENCE [LARGE SCALE GENOMIC DNA]</scope>
    <source>
        <strain evidence="5 6">DSM 25622</strain>
    </source>
</reference>
<evidence type="ECO:0000256" key="3">
    <source>
        <dbReference type="ARBA" id="ARBA00023002"/>
    </source>
</evidence>
<accession>A0A840XXY9</accession>
<evidence type="ECO:0000313" key="5">
    <source>
        <dbReference type="EMBL" id="MBB5693668.1"/>
    </source>
</evidence>
<keyword evidence="6" id="KW-1185">Reference proteome</keyword>
<feature type="domain" description="Bacterial bifunctional deaminase-reductase C-terminal" evidence="4">
    <location>
        <begin position="54"/>
        <end position="230"/>
    </location>
</feature>
<name>A0A840XXY9_9PROT</name>
<proteinExistence type="predicted"/>
<dbReference type="AlphaFoldDB" id="A0A840XXY9"/>
<dbReference type="GO" id="GO:0009231">
    <property type="term" value="P:riboflavin biosynthetic process"/>
    <property type="evidence" value="ECO:0007669"/>
    <property type="project" value="InterPro"/>
</dbReference>
<dbReference type="PANTHER" id="PTHR38011:SF7">
    <property type="entry name" value="2,5-DIAMINO-6-RIBOSYLAMINO-4(3H)-PYRIMIDINONE 5'-PHOSPHATE REDUCTASE"/>
    <property type="match status" value="1"/>
</dbReference>
<dbReference type="InterPro" id="IPR024072">
    <property type="entry name" value="DHFR-like_dom_sf"/>
</dbReference>
<sequence length="275" mass="28654">MDATADIAGWETEEAWAALLRRRNGGAENPPGTHPLLSLFGPVLSCDHGPDGCTVIGRLAQTLDGRIATAAGSSQWIGGRGDILHTHRLRALCDAVLVGAGTVAHDDPRLTTREVTGPSPVRVVIDPRRRLPDTHRLFNDGAAPTILACLDEVPGPGRHGAAEVLRLPRAGDGLDLGALLAALGARGLCRLFVEGGGVTVSHFLAAGLLDRLHVTVAPVILGSGRAAFTLPEASCIADGLRFSWSVYPLEGGDLLLDIPLRRARPRVCGGGSPAC</sequence>
<dbReference type="InterPro" id="IPR050765">
    <property type="entry name" value="Riboflavin_Biosynth_HTPR"/>
</dbReference>
<dbReference type="Gene3D" id="3.40.430.10">
    <property type="entry name" value="Dihydrofolate Reductase, subunit A"/>
    <property type="match status" value="1"/>
</dbReference>
<comment type="caution">
    <text evidence="5">The sequence shown here is derived from an EMBL/GenBank/DDBJ whole genome shotgun (WGS) entry which is preliminary data.</text>
</comment>
<evidence type="ECO:0000313" key="6">
    <source>
        <dbReference type="Proteomes" id="UP000580654"/>
    </source>
</evidence>